<dbReference type="Proteomes" id="UP000595140">
    <property type="component" value="Unassembled WGS sequence"/>
</dbReference>
<dbReference type="EMBL" id="OOIL02001523">
    <property type="protein sequence ID" value="VFQ76334.1"/>
    <property type="molecule type" value="Genomic_DNA"/>
</dbReference>
<reference evidence="1 2" key="1">
    <citation type="submission" date="2018-04" db="EMBL/GenBank/DDBJ databases">
        <authorList>
            <person name="Vogel A."/>
        </authorList>
    </citation>
    <scope>NUCLEOTIDE SEQUENCE [LARGE SCALE GENOMIC DNA]</scope>
</reference>
<evidence type="ECO:0000313" key="2">
    <source>
        <dbReference type="Proteomes" id="UP000595140"/>
    </source>
</evidence>
<gene>
    <name evidence="1" type="ORF">CCAM_LOCUS18110</name>
</gene>
<organism evidence="1 2">
    <name type="scientific">Cuscuta campestris</name>
    <dbReference type="NCBI Taxonomy" id="132261"/>
    <lineage>
        <taxon>Eukaryota</taxon>
        <taxon>Viridiplantae</taxon>
        <taxon>Streptophyta</taxon>
        <taxon>Embryophyta</taxon>
        <taxon>Tracheophyta</taxon>
        <taxon>Spermatophyta</taxon>
        <taxon>Magnoliopsida</taxon>
        <taxon>eudicotyledons</taxon>
        <taxon>Gunneridae</taxon>
        <taxon>Pentapetalae</taxon>
        <taxon>asterids</taxon>
        <taxon>lamiids</taxon>
        <taxon>Solanales</taxon>
        <taxon>Convolvulaceae</taxon>
        <taxon>Cuscuteae</taxon>
        <taxon>Cuscuta</taxon>
        <taxon>Cuscuta subgen. Grammica</taxon>
        <taxon>Cuscuta sect. Cleistogrammica</taxon>
    </lineage>
</organism>
<proteinExistence type="predicted"/>
<name>A0A484LJ54_9ASTE</name>
<evidence type="ECO:0000313" key="1">
    <source>
        <dbReference type="EMBL" id="VFQ76334.1"/>
    </source>
</evidence>
<sequence>MLEIFCPTIPLYNTFVLLYEKDVRIIRMKPYVSYKCVNANIVVIPLLDECIIVVKTHVHYGYFVHEMPLPCSLFLFEFPNHHVRQHGELHVIIRIVVALG</sequence>
<keyword evidence="2" id="KW-1185">Reference proteome</keyword>
<dbReference type="AlphaFoldDB" id="A0A484LJ54"/>
<accession>A0A484LJ54</accession>
<protein>
    <submittedName>
        <fullName evidence="1">Uncharacterized protein</fullName>
    </submittedName>
</protein>